<accession>A8RIG1</accession>
<dbReference type="EMBL" id="ABCC02000009">
    <property type="protein sequence ID" value="EDP19248.1"/>
    <property type="molecule type" value="Genomic_DNA"/>
</dbReference>
<dbReference type="PaxDb" id="411902-CLOBOL_00684"/>
<name>A8RIG1_ENTBW</name>
<dbReference type="RefSeq" id="WP_002566998.1">
    <property type="nucleotide sequence ID" value="NZ_DS480669.1"/>
</dbReference>
<organism evidence="1 2">
    <name type="scientific">Enterocloster bolteae (strain ATCC BAA-613 / DSM 15670 / CCUG 46953 / JCM 12243 / WAL 16351)</name>
    <name type="common">Clostridium bolteae</name>
    <dbReference type="NCBI Taxonomy" id="411902"/>
    <lineage>
        <taxon>Bacteria</taxon>
        <taxon>Bacillati</taxon>
        <taxon>Bacillota</taxon>
        <taxon>Clostridia</taxon>
        <taxon>Lachnospirales</taxon>
        <taxon>Lachnospiraceae</taxon>
        <taxon>Enterocloster</taxon>
    </lineage>
</organism>
<reference evidence="1 2" key="2">
    <citation type="submission" date="2007-09" db="EMBL/GenBank/DDBJ databases">
        <title>Draft genome sequence of Clostridium bolteae (ATCC BAA-613).</title>
        <authorList>
            <person name="Sudarsanam P."/>
            <person name="Ley R."/>
            <person name="Guruge J."/>
            <person name="Turnbaugh P.J."/>
            <person name="Mahowald M."/>
            <person name="Liep D."/>
            <person name="Gordon J."/>
        </authorList>
    </citation>
    <scope>NUCLEOTIDE SEQUENCE [LARGE SCALE GENOMIC DNA]</scope>
    <source>
        <strain evidence="2">ATCC BAA-613 / DSM 15670 / CCUG 46953 / JCM 12243 / WAL 16351</strain>
    </source>
</reference>
<gene>
    <name evidence="1" type="ORF">CLOBOL_00684</name>
</gene>
<dbReference type="Proteomes" id="UP000005396">
    <property type="component" value="Unassembled WGS sequence"/>
</dbReference>
<dbReference type="AlphaFoldDB" id="A8RIG1"/>
<comment type="caution">
    <text evidence="1">The sequence shown here is derived from an EMBL/GenBank/DDBJ whole genome shotgun (WGS) entry which is preliminary data.</text>
</comment>
<dbReference type="HOGENOM" id="CLU_616360_0_0_9"/>
<sequence>MIEELNNADKKNLIWNSEEIVSEYENLYGPISPKEGKKYATLTKNLSKAVKILSKSCKGKDNNEGQDMTKLPEILGGTRGKGYYLVRKYRYDFILKNNRAAEYFMKDRNKRKDCFYKELEELEQTLDFQIFFDYKSELKDICRLFWLCERFTKKPDIFIIYDLVQRLGGVIFSEQLQMDKGLETLMKYRELKEDLYQLAVYYIEDLLWQGKLDPGIQRIYNDINLCVIDKDEIKEAIKPEITKIIFEYQEIVDNMLSMRCADKIMMHCEYKYKRSKPKLPLSCILSDLEEIDDYEDRTCLTPRNLLEDARFCYEIRKTGQRGLSQRRIEKELDNIFKKIRELEVCDRECLLYDFLSELQNWENMTDYLINTVRYLRFCDMVKFQYQVKECDRVEFESIYKIANAELFEEYRQWEKCIPSKALCMQTKAMYYREKESSEKLMVSR</sequence>
<protein>
    <submittedName>
        <fullName evidence="1">Uncharacterized protein</fullName>
    </submittedName>
</protein>
<reference evidence="1 2" key="1">
    <citation type="submission" date="2007-08" db="EMBL/GenBank/DDBJ databases">
        <authorList>
            <person name="Fulton L."/>
            <person name="Clifton S."/>
            <person name="Fulton B."/>
            <person name="Xu J."/>
            <person name="Minx P."/>
            <person name="Pepin K.H."/>
            <person name="Johnson M."/>
            <person name="Thiruvilangam P."/>
            <person name="Bhonagiri V."/>
            <person name="Nash W.E."/>
            <person name="Mardis E.R."/>
            <person name="Wilson R.K."/>
        </authorList>
    </citation>
    <scope>NUCLEOTIDE SEQUENCE [LARGE SCALE GENOMIC DNA]</scope>
    <source>
        <strain evidence="2">ATCC BAA-613 / DSM 15670 / CCUG 46953 / JCM 12243 / WAL 16351</strain>
    </source>
</reference>
<evidence type="ECO:0000313" key="2">
    <source>
        <dbReference type="Proteomes" id="UP000005396"/>
    </source>
</evidence>
<proteinExistence type="predicted"/>
<evidence type="ECO:0000313" key="1">
    <source>
        <dbReference type="EMBL" id="EDP19248.1"/>
    </source>
</evidence>